<dbReference type="PANTHER" id="PTHR38794:SF1">
    <property type="entry name" value="INTEGRAL MEMBRANE PROTEIN"/>
    <property type="match status" value="1"/>
</dbReference>
<feature type="transmembrane region" description="Helical" evidence="1">
    <location>
        <begin position="56"/>
        <end position="75"/>
    </location>
</feature>
<reference evidence="2 3" key="1">
    <citation type="submission" date="2023-01" db="EMBL/GenBank/DDBJ databases">
        <title>Analysis of 21 Apiospora genomes using comparative genomics revels a genus with tremendous synthesis potential of carbohydrate active enzymes and secondary metabolites.</title>
        <authorList>
            <person name="Sorensen T."/>
        </authorList>
    </citation>
    <scope>NUCLEOTIDE SEQUENCE [LARGE SCALE GENOMIC DNA]</scope>
    <source>
        <strain evidence="2 3">CBS 20057</strain>
    </source>
</reference>
<keyword evidence="1" id="KW-0812">Transmembrane</keyword>
<comment type="caution">
    <text evidence="2">The sequence shown here is derived from an EMBL/GenBank/DDBJ whole genome shotgun (WGS) entry which is preliminary data.</text>
</comment>
<protein>
    <submittedName>
        <fullName evidence="2">Uncharacterized protein</fullName>
    </submittedName>
</protein>
<gene>
    <name evidence="2" type="ORF">PG991_011414</name>
</gene>
<dbReference type="PANTHER" id="PTHR38794">
    <property type="entry name" value="INTEGRAL MEMBRANE PROTEIN"/>
    <property type="match status" value="1"/>
</dbReference>
<keyword evidence="1" id="KW-1133">Transmembrane helix</keyword>
<feature type="transmembrane region" description="Helical" evidence="1">
    <location>
        <begin position="14"/>
        <end position="35"/>
    </location>
</feature>
<evidence type="ECO:0000313" key="3">
    <source>
        <dbReference type="Proteomes" id="UP001396898"/>
    </source>
</evidence>
<keyword evidence="1" id="KW-0472">Membrane</keyword>
<evidence type="ECO:0000313" key="2">
    <source>
        <dbReference type="EMBL" id="KAK8008863.1"/>
    </source>
</evidence>
<proteinExistence type="predicted"/>
<dbReference type="Proteomes" id="UP001396898">
    <property type="component" value="Unassembled WGS sequence"/>
</dbReference>
<sequence>MAATADAADDRSPLIQALTWFLLLAGFFSICARIVTKYFLRRAMEWDDKLMLGAEADYAGTPLLLLSLALIKWSLSAFVRQLSPNKDIEYRVDQGLSFIVGLWLVSAAVIGLFQCRLPKPWDYIQSHNCIDRNSSLTPKTIYSSGDILNKIISGNTSSGPASRVQKLVPKPELNIRPLVTDGLQSDNGMHQRGDCLRAVSKTVYGKH</sequence>
<evidence type="ECO:0000256" key="1">
    <source>
        <dbReference type="SAM" id="Phobius"/>
    </source>
</evidence>
<feature type="transmembrane region" description="Helical" evidence="1">
    <location>
        <begin position="95"/>
        <end position="113"/>
    </location>
</feature>
<dbReference type="EMBL" id="JAQQWI010000016">
    <property type="protein sequence ID" value="KAK8008863.1"/>
    <property type="molecule type" value="Genomic_DNA"/>
</dbReference>
<keyword evidence="3" id="KW-1185">Reference proteome</keyword>
<accession>A0ABR1RE76</accession>
<name>A0ABR1RE76_9PEZI</name>
<organism evidence="2 3">
    <name type="scientific">Apiospora marii</name>
    <dbReference type="NCBI Taxonomy" id="335849"/>
    <lineage>
        <taxon>Eukaryota</taxon>
        <taxon>Fungi</taxon>
        <taxon>Dikarya</taxon>
        <taxon>Ascomycota</taxon>
        <taxon>Pezizomycotina</taxon>
        <taxon>Sordariomycetes</taxon>
        <taxon>Xylariomycetidae</taxon>
        <taxon>Amphisphaeriales</taxon>
        <taxon>Apiosporaceae</taxon>
        <taxon>Apiospora</taxon>
    </lineage>
</organism>